<dbReference type="PANTHER" id="PTHR42834">
    <property type="entry name" value="ENDONUCLEASE/EXONUCLEASE/PHOSPHATASE FAMILY PROTEIN (AFU_ORTHOLOGUE AFUA_3G09210)"/>
    <property type="match status" value="1"/>
</dbReference>
<reference evidence="4 5" key="1">
    <citation type="submission" date="2018-01" db="EMBL/GenBank/DDBJ databases">
        <title>Complete genome sequences of the type strains of Marinobacter flavimaris and Marinobacter maroccanus.</title>
        <authorList>
            <person name="Palau M."/>
            <person name="Boujida N."/>
            <person name="Manresa A."/>
            <person name="Minana-Galbis D."/>
        </authorList>
    </citation>
    <scope>NUCLEOTIDE SEQUENCE [LARGE SCALE GENOMIC DNA]</scope>
    <source>
        <strain evidence="4 5">N4</strain>
    </source>
</reference>
<feature type="chain" id="PRO_5015490755" evidence="2">
    <location>
        <begin position="24"/>
        <end position="586"/>
    </location>
</feature>
<evidence type="ECO:0000256" key="2">
    <source>
        <dbReference type="SAM" id="SignalP"/>
    </source>
</evidence>
<dbReference type="AlphaFoldDB" id="A0A2S5ZCQ7"/>
<evidence type="ECO:0000256" key="1">
    <source>
        <dbReference type="SAM" id="MobiDB-lite"/>
    </source>
</evidence>
<feature type="region of interest" description="Disordered" evidence="1">
    <location>
        <begin position="207"/>
        <end position="235"/>
    </location>
</feature>
<dbReference type="Pfam" id="PF03372">
    <property type="entry name" value="Exo_endo_phos"/>
    <property type="match status" value="1"/>
</dbReference>
<dbReference type="CDD" id="cd04486">
    <property type="entry name" value="YhcR_OBF_like"/>
    <property type="match status" value="1"/>
</dbReference>
<dbReference type="Gene3D" id="3.60.10.10">
    <property type="entry name" value="Endonuclease/exonuclease/phosphatase"/>
    <property type="match status" value="1"/>
</dbReference>
<feature type="signal peptide" evidence="2">
    <location>
        <begin position="1"/>
        <end position="23"/>
    </location>
</feature>
<dbReference type="PANTHER" id="PTHR42834:SF1">
    <property type="entry name" value="ENDONUCLEASE_EXONUCLEASE_PHOSPHATASE FAMILY PROTEIN (AFU_ORTHOLOGUE AFUA_3G09210)"/>
    <property type="match status" value="1"/>
</dbReference>
<evidence type="ECO:0000259" key="3">
    <source>
        <dbReference type="Pfam" id="PF03372"/>
    </source>
</evidence>
<dbReference type="SUPFAM" id="SSF56219">
    <property type="entry name" value="DNase I-like"/>
    <property type="match status" value="1"/>
</dbReference>
<keyword evidence="4" id="KW-0378">Hydrolase</keyword>
<evidence type="ECO:0000313" key="4">
    <source>
        <dbReference type="EMBL" id="PPI85175.1"/>
    </source>
</evidence>
<dbReference type="InterPro" id="IPR036691">
    <property type="entry name" value="Endo/exonu/phosph_ase_sf"/>
</dbReference>
<sequence>MNSETRWYSFLCFLILPFLPLVATAESACGKPATPISEVQGTGPASLLAGKAVTVEGILTQDSRSEGGFGGFYLQQADHETDNNPATSEALFVYTDRDIGKPGMRLRVTGKVKEYHGLTELVAIRSIRICGREALPAPSPLALPWTRDPEHLENMRVTFRQPLTVVDNYNLGRYGELALAAADQVQPTEYLPPGDDAHRASIRNRQNRVLLDDNQSTRNPSPIPWPPGGLSSTTVRSGDQIERLEGVLDFRFDAWRIQPARAPVFLATNPRDPAPAPLPGDPVRIMALNLGNFFNGDGRGGQFPTSRGAETSTGFQRQQQRLVQTLLAPDPDILALTELENDGYGPHSAIASLAEALGNQWRFVSTPGQDGNDEIRTGLLYRSDRVSAIGLPERLASGPFRSGGRPPLAQDFARLDGDTTVRVIVPHLKSKSCRGARGDDRDQADGQGCYASRRNAEAQALAGWPGVDAGGPESAGTLIIGDLNSYAREQPLRVLARAGFVSMVHHFHPCDETSCRHYTYRYRGEKGSLDYALASETLKPRVVGARSWLVNADEPRVLGYQSEHTVDAQWPWRSSDHNPVIVDVEL</sequence>
<organism evidence="4 5">
    <name type="scientific">Marinobacter maroccanus</name>
    <dbReference type="NCBI Taxonomy" id="2055143"/>
    <lineage>
        <taxon>Bacteria</taxon>
        <taxon>Pseudomonadati</taxon>
        <taxon>Pseudomonadota</taxon>
        <taxon>Gammaproteobacteria</taxon>
        <taxon>Pseudomonadales</taxon>
        <taxon>Marinobacteraceae</taxon>
        <taxon>Marinobacter</taxon>
    </lineage>
</organism>
<protein>
    <submittedName>
        <fullName evidence="4">Endonuclease</fullName>
    </submittedName>
</protein>
<keyword evidence="5" id="KW-1185">Reference proteome</keyword>
<name>A0A2S5ZCQ7_9GAMM</name>
<keyword evidence="4" id="KW-0540">Nuclease</keyword>
<comment type="caution">
    <text evidence="4">The sequence shown here is derived from an EMBL/GenBank/DDBJ whole genome shotgun (WGS) entry which is preliminary data.</text>
</comment>
<dbReference type="Proteomes" id="UP000239917">
    <property type="component" value="Unassembled WGS sequence"/>
</dbReference>
<dbReference type="EMBL" id="PSSX01000003">
    <property type="protein sequence ID" value="PPI85175.1"/>
    <property type="molecule type" value="Genomic_DNA"/>
</dbReference>
<keyword evidence="4" id="KW-0255">Endonuclease</keyword>
<dbReference type="RefSeq" id="WP_104320950.1">
    <property type="nucleotide sequence ID" value="NZ_PSSX01000003.1"/>
</dbReference>
<proteinExistence type="predicted"/>
<dbReference type="OrthoDB" id="9800417at2"/>
<gene>
    <name evidence="4" type="ORF">KEHDKFFH_05320</name>
</gene>
<keyword evidence="2" id="KW-0732">Signal</keyword>
<accession>A0A2S5ZCQ7</accession>
<dbReference type="GO" id="GO:0004519">
    <property type="term" value="F:endonuclease activity"/>
    <property type="evidence" value="ECO:0007669"/>
    <property type="project" value="UniProtKB-KW"/>
</dbReference>
<dbReference type="InterPro" id="IPR047971">
    <property type="entry name" value="ExeM-like"/>
</dbReference>
<feature type="domain" description="Endonuclease/exonuclease/phosphatase" evidence="3">
    <location>
        <begin position="309"/>
        <end position="577"/>
    </location>
</feature>
<dbReference type="InterPro" id="IPR005135">
    <property type="entry name" value="Endo/exonuclease/phosphatase"/>
</dbReference>
<evidence type="ECO:0000313" key="5">
    <source>
        <dbReference type="Proteomes" id="UP000239917"/>
    </source>
</evidence>
<dbReference type="NCBIfam" id="NF033681">
    <property type="entry name" value="ExeM_NucH_DNase"/>
    <property type="match status" value="1"/>
</dbReference>